<dbReference type="SUPFAM" id="SSF50249">
    <property type="entry name" value="Nucleic acid-binding proteins"/>
    <property type="match status" value="1"/>
</dbReference>
<protein>
    <submittedName>
        <fullName evidence="2">Uncharacterized protein</fullName>
    </submittedName>
</protein>
<dbReference type="Proteomes" id="UP000664521">
    <property type="component" value="Unassembled WGS sequence"/>
</dbReference>
<organism evidence="2 3">
    <name type="scientific">Heterodermia speciosa</name>
    <dbReference type="NCBI Taxonomy" id="116794"/>
    <lineage>
        <taxon>Eukaryota</taxon>
        <taxon>Fungi</taxon>
        <taxon>Dikarya</taxon>
        <taxon>Ascomycota</taxon>
        <taxon>Pezizomycotina</taxon>
        <taxon>Lecanoromycetes</taxon>
        <taxon>OSLEUM clade</taxon>
        <taxon>Lecanoromycetidae</taxon>
        <taxon>Caliciales</taxon>
        <taxon>Physciaceae</taxon>
        <taxon>Heterodermia</taxon>
    </lineage>
</organism>
<sequence>MTGHEAKIILLTGAPLTDSLDWAEESLCCPLQSCFEAREVAEAIAPRSNPQPAWRNLPINVQHLPSGLTQISQMSGSAESDAWENNEETSFLTVSDFSVPPSGSGELLSEDVQSGSSDNDALTQFYEHSYMVHEELPALDAYSSDSINEKSHLPNDKVDTSREEPSKAEPLTQIIAPAKPRSLNVTNLRDIPNSSVIRTLAPSTMSVDLVVGVLSISQPRMIRTKKYGRFVELVEMIVADDTKSGFGITIWLPILKERNAKSVPEDGLRLSVTRLRPQDIVLARNVALDSFKGKVYGQSLRKGVTKLDLLYRNVIDSHDERGHYSWEELHSGVDEPQLARVRALNEWVMSFVGTRTPHIGGDRRTTRSAKQSRPQLPADTQ</sequence>
<dbReference type="Gene3D" id="2.40.50.140">
    <property type="entry name" value="Nucleic acid-binding proteins"/>
    <property type="match status" value="1"/>
</dbReference>
<dbReference type="EMBL" id="CAJPDS010000017">
    <property type="protein sequence ID" value="CAF9916004.1"/>
    <property type="molecule type" value="Genomic_DNA"/>
</dbReference>
<dbReference type="OrthoDB" id="5378679at2759"/>
<feature type="region of interest" description="Disordered" evidence="1">
    <location>
        <begin position="358"/>
        <end position="381"/>
    </location>
</feature>
<dbReference type="AlphaFoldDB" id="A0A8H3F2T1"/>
<gene>
    <name evidence="2" type="ORF">HETSPECPRED_002720</name>
</gene>
<evidence type="ECO:0000313" key="2">
    <source>
        <dbReference type="EMBL" id="CAF9916004.1"/>
    </source>
</evidence>
<comment type="caution">
    <text evidence="2">The sequence shown here is derived from an EMBL/GenBank/DDBJ whole genome shotgun (WGS) entry which is preliminary data.</text>
</comment>
<feature type="compositionally biased region" description="Basic and acidic residues" evidence="1">
    <location>
        <begin position="147"/>
        <end position="167"/>
    </location>
</feature>
<proteinExistence type="predicted"/>
<accession>A0A8H3F2T1</accession>
<reference evidence="2" key="1">
    <citation type="submission" date="2021-03" db="EMBL/GenBank/DDBJ databases">
        <authorList>
            <person name="Tagirdzhanova G."/>
        </authorList>
    </citation>
    <scope>NUCLEOTIDE SEQUENCE</scope>
</reference>
<dbReference type="InterPro" id="IPR012340">
    <property type="entry name" value="NA-bd_OB-fold"/>
</dbReference>
<feature type="compositionally biased region" description="Polar residues" evidence="1">
    <location>
        <begin position="368"/>
        <end position="381"/>
    </location>
</feature>
<evidence type="ECO:0000256" key="1">
    <source>
        <dbReference type="SAM" id="MobiDB-lite"/>
    </source>
</evidence>
<keyword evidence="3" id="KW-1185">Reference proteome</keyword>
<evidence type="ECO:0000313" key="3">
    <source>
        <dbReference type="Proteomes" id="UP000664521"/>
    </source>
</evidence>
<name>A0A8H3F2T1_9LECA</name>
<feature type="region of interest" description="Disordered" evidence="1">
    <location>
        <begin position="146"/>
        <end position="171"/>
    </location>
</feature>